<protein>
    <recommendedName>
        <fullName evidence="3">Ricin B lectin domain-containing protein</fullName>
    </recommendedName>
</protein>
<dbReference type="SUPFAM" id="SSF50370">
    <property type="entry name" value="Ricin B-like lectins"/>
    <property type="match status" value="1"/>
</dbReference>
<dbReference type="Proteomes" id="UP000294933">
    <property type="component" value="Unassembled WGS sequence"/>
</dbReference>
<accession>A0A4Y7PKX0</accession>
<evidence type="ECO:0000313" key="1">
    <source>
        <dbReference type="EMBL" id="TDL15631.1"/>
    </source>
</evidence>
<dbReference type="VEuPathDB" id="FungiDB:BD410DRAFT_102340"/>
<dbReference type="OrthoDB" id="3266227at2759"/>
<keyword evidence="2" id="KW-1185">Reference proteome</keyword>
<dbReference type="InterPro" id="IPR035992">
    <property type="entry name" value="Ricin_B-like_lectins"/>
</dbReference>
<name>A0A4Y7PKX0_9AGAM</name>
<organism evidence="1 2">
    <name type="scientific">Rickenella mellea</name>
    <dbReference type="NCBI Taxonomy" id="50990"/>
    <lineage>
        <taxon>Eukaryota</taxon>
        <taxon>Fungi</taxon>
        <taxon>Dikarya</taxon>
        <taxon>Basidiomycota</taxon>
        <taxon>Agaricomycotina</taxon>
        <taxon>Agaricomycetes</taxon>
        <taxon>Hymenochaetales</taxon>
        <taxon>Rickenellaceae</taxon>
        <taxon>Rickenella</taxon>
    </lineage>
</organism>
<dbReference type="Gene3D" id="2.80.10.50">
    <property type="match status" value="1"/>
</dbReference>
<evidence type="ECO:0008006" key="3">
    <source>
        <dbReference type="Google" id="ProtNLM"/>
    </source>
</evidence>
<gene>
    <name evidence="1" type="ORF">BD410DRAFT_102340</name>
</gene>
<dbReference type="EMBL" id="ML170268">
    <property type="protein sequence ID" value="TDL15631.1"/>
    <property type="molecule type" value="Genomic_DNA"/>
</dbReference>
<reference evidence="1 2" key="1">
    <citation type="submission" date="2018-06" db="EMBL/GenBank/DDBJ databases">
        <title>A transcriptomic atlas of mushroom development highlights an independent origin of complex multicellularity.</title>
        <authorList>
            <consortium name="DOE Joint Genome Institute"/>
            <person name="Krizsan K."/>
            <person name="Almasi E."/>
            <person name="Merenyi Z."/>
            <person name="Sahu N."/>
            <person name="Viragh M."/>
            <person name="Koszo T."/>
            <person name="Mondo S."/>
            <person name="Kiss B."/>
            <person name="Balint B."/>
            <person name="Kues U."/>
            <person name="Barry K."/>
            <person name="Hegedus J.C."/>
            <person name="Henrissat B."/>
            <person name="Johnson J."/>
            <person name="Lipzen A."/>
            <person name="Ohm R."/>
            <person name="Nagy I."/>
            <person name="Pangilinan J."/>
            <person name="Yan J."/>
            <person name="Xiong Y."/>
            <person name="Grigoriev I.V."/>
            <person name="Hibbett D.S."/>
            <person name="Nagy L.G."/>
        </authorList>
    </citation>
    <scope>NUCLEOTIDE SEQUENCE [LARGE SCALE GENOMIC DNA]</scope>
    <source>
        <strain evidence="1 2">SZMC22713</strain>
    </source>
</reference>
<dbReference type="AlphaFoldDB" id="A0A4Y7PKX0"/>
<evidence type="ECO:0000313" key="2">
    <source>
        <dbReference type="Proteomes" id="UP000294933"/>
    </source>
</evidence>
<sequence length="179" mass="20185">MPETIIATGIYTIENVDRRNDVFLADDGRGTLVAGSSEDDADPPPEAHWKVTRLRNGRYHFSPAAQRNMYASWPTGLRQGSEIVTSPTPHHWVVTQTRDTEKFVISHVRHQLYWGIEDDEAGTPVRLRHAPTGSGNQWRFHRLSSTTVTPPIAIESQNMNRTIDCVSSPASLLDVCRRR</sequence>
<proteinExistence type="predicted"/>